<gene>
    <name evidence="3" type="ORF">CCDG5_0730</name>
</gene>
<evidence type="ECO:0000313" key="3">
    <source>
        <dbReference type="EMBL" id="CDZ23859.1"/>
    </source>
</evidence>
<dbReference type="Proteomes" id="UP000032431">
    <property type="component" value="Chromosome I"/>
</dbReference>
<dbReference type="InterPro" id="IPR002937">
    <property type="entry name" value="Amino_oxidase"/>
</dbReference>
<evidence type="ECO:0000313" key="4">
    <source>
        <dbReference type="Proteomes" id="UP000032431"/>
    </source>
</evidence>
<dbReference type="EMBL" id="LM995447">
    <property type="protein sequence ID" value="CDZ23859.1"/>
    <property type="molecule type" value="Genomic_DNA"/>
</dbReference>
<dbReference type="KEGG" id="ccel:CCDG5_0730"/>
<dbReference type="AlphaFoldDB" id="A0A078KRY1"/>
<evidence type="ECO:0000259" key="1">
    <source>
        <dbReference type="Pfam" id="PF01593"/>
    </source>
</evidence>
<dbReference type="PIRSF" id="PIRSF038984">
    <property type="entry name" value="FAD_binding_protein"/>
    <property type="match status" value="1"/>
</dbReference>
<name>A0A078KRY1_9FIRM</name>
<dbReference type="InterPro" id="IPR028348">
    <property type="entry name" value="FAD-binding_protein"/>
</dbReference>
<dbReference type="InterPro" id="IPR036188">
    <property type="entry name" value="FAD/NAD-bd_sf"/>
</dbReference>
<dbReference type="Pfam" id="PF21688">
    <property type="entry name" value="FAD-depend_C"/>
    <property type="match status" value="1"/>
</dbReference>
<reference evidence="4" key="1">
    <citation type="submission" date="2014-07" db="EMBL/GenBank/DDBJ databases">
        <authorList>
            <person name="Wibberg D."/>
        </authorList>
    </citation>
    <scope>NUCLEOTIDE SEQUENCE [LARGE SCALE GENOMIC DNA]</scope>
    <source>
        <strain evidence="4">DG5</strain>
    </source>
</reference>
<accession>A0A078KRY1</accession>
<dbReference type="Gene3D" id="3.30.70.2700">
    <property type="match status" value="1"/>
</dbReference>
<dbReference type="HOGENOM" id="CLU_028644_3_0_9"/>
<dbReference type="PANTHER" id="PTHR42842:SF3">
    <property type="entry name" value="FAD_NAD(P)-BINDING OXIDOREDUCTASE FAMILY PROTEIN"/>
    <property type="match status" value="1"/>
</dbReference>
<feature type="domain" description="Amine oxidase" evidence="1">
    <location>
        <begin position="204"/>
        <end position="265"/>
    </location>
</feature>
<dbReference type="GO" id="GO:0016491">
    <property type="term" value="F:oxidoreductase activity"/>
    <property type="evidence" value="ECO:0007669"/>
    <property type="project" value="InterPro"/>
</dbReference>
<dbReference type="Pfam" id="PF01593">
    <property type="entry name" value="Amino_oxidase"/>
    <property type="match status" value="1"/>
</dbReference>
<feature type="domain" description="FAD-dependent protein C-terminal" evidence="2">
    <location>
        <begin position="282"/>
        <end position="476"/>
    </location>
</feature>
<dbReference type="PATRIC" id="fig|29343.3.peg.764"/>
<dbReference type="SUPFAM" id="SSF51905">
    <property type="entry name" value="FAD/NAD(P)-binding domain"/>
    <property type="match status" value="1"/>
</dbReference>
<proteinExistence type="predicted"/>
<organism evidence="3 4">
    <name type="scientific">[Clostridium] cellulosi</name>
    <dbReference type="NCBI Taxonomy" id="29343"/>
    <lineage>
        <taxon>Bacteria</taxon>
        <taxon>Bacillati</taxon>
        <taxon>Bacillota</taxon>
        <taxon>Clostridia</taxon>
        <taxon>Eubacteriales</taxon>
        <taxon>Oscillospiraceae</taxon>
        <taxon>Oscillospiraceae incertae sedis</taxon>
    </lineage>
</organism>
<evidence type="ECO:0008006" key="5">
    <source>
        <dbReference type="Google" id="ProtNLM"/>
    </source>
</evidence>
<dbReference type="PANTHER" id="PTHR42842">
    <property type="entry name" value="FAD/NAD(P)-BINDING OXIDOREDUCTASE"/>
    <property type="match status" value="1"/>
</dbReference>
<keyword evidence="4" id="KW-1185">Reference proteome</keyword>
<dbReference type="InterPro" id="IPR049516">
    <property type="entry name" value="FAD-depend_C"/>
</dbReference>
<dbReference type="STRING" id="29343.CCDG5_0730"/>
<sequence length="532" mass="56955">MAIIVSNIRAGLSKNEDDVIDIALSKIKRSRGEAVNAYIIKKSVDARHKDISIVYSVGIELVHEADERAAVAAANDKDVRYRAKTEYSLKVGTERLSARPIVVGFGPAGMFAGLLLAQYGYRPLIIERGAPVEERVAAVERFWSGGAFDAHTNVQFGEGGAGTFSDGKLTTRISDPRCDMVIDEFVKNGAPQIIKQAAKPHIGTDNLRTVVKNIRNKIISLGGEVRFNSKLTDIEINGGKVSSVFIDGERTEAGAVILALGHSARDTFSMLLQKGISIVPKPFSVGVRIEHLQKEIDKALYGEFAGHPALPKGEYQLSLRKGERAVYTFCMCPGGLVVAAASQEGGVVTNGMSYYKRDGANANAALAVSVSPKDFGQNPVDGINFQERLERAAFAAGGGGFRAPCQTVGDFLAGTNTAHFGRVVPTYSVGVNPYNLEKLFPKYITEMLRCGIRAFDKKLRGFAASDSVLTGVETRTSSPVRILRDNETFEALGVSGLYPAGEGAGYAGGIVSAAVDGLRTAESIIKKYAPID</sequence>
<dbReference type="Gene3D" id="3.50.50.60">
    <property type="entry name" value="FAD/NAD(P)-binding domain"/>
    <property type="match status" value="2"/>
</dbReference>
<evidence type="ECO:0000259" key="2">
    <source>
        <dbReference type="Pfam" id="PF21688"/>
    </source>
</evidence>
<protein>
    <recommendedName>
        <fullName evidence="5">FAD dependent oxidoreductase</fullName>
    </recommendedName>
</protein>
<dbReference type="OrthoDB" id="9772594at2"/>